<dbReference type="SUPFAM" id="SSF88798">
    <property type="entry name" value="N-terminal, heterodimerisation domain of RBP7 (RpoE)"/>
    <property type="match status" value="1"/>
</dbReference>
<accession>A0A7J6LQ11</accession>
<dbReference type="PROSITE" id="PS00687">
    <property type="entry name" value="ALDEHYDE_DEHYDR_GLU"/>
    <property type="match status" value="1"/>
</dbReference>
<dbReference type="EMBL" id="JABANN010000359">
    <property type="protein sequence ID" value="KAF4661294.1"/>
    <property type="molecule type" value="Genomic_DNA"/>
</dbReference>
<dbReference type="GO" id="GO:0006081">
    <property type="term" value="P:aldehyde metabolic process"/>
    <property type="evidence" value="ECO:0007669"/>
    <property type="project" value="InterPro"/>
</dbReference>
<dbReference type="InterPro" id="IPR012340">
    <property type="entry name" value="NA-bd_OB-fold"/>
</dbReference>
<dbReference type="NCBIfam" id="TIGR02320">
    <property type="entry name" value="PEP_mutase"/>
    <property type="match status" value="1"/>
</dbReference>
<dbReference type="CDD" id="cd00377">
    <property type="entry name" value="ICL_PEPM"/>
    <property type="match status" value="1"/>
</dbReference>
<dbReference type="AlphaFoldDB" id="A0A7J6LQ11"/>
<dbReference type="InterPro" id="IPR005576">
    <property type="entry name" value="Rpb7-like_N"/>
</dbReference>
<dbReference type="Gene3D" id="3.20.20.60">
    <property type="entry name" value="Phosphoenolpyruvate-binding domains"/>
    <property type="match status" value="1"/>
</dbReference>
<dbReference type="SUPFAM" id="SSF50249">
    <property type="entry name" value="Nucleic acid-binding proteins"/>
    <property type="match status" value="1"/>
</dbReference>
<evidence type="ECO:0000256" key="2">
    <source>
        <dbReference type="ARBA" id="ARBA00022478"/>
    </source>
</evidence>
<dbReference type="PANTHER" id="PTHR43570">
    <property type="entry name" value="ALDEHYDE DEHYDROGENASE"/>
    <property type="match status" value="1"/>
</dbReference>
<keyword evidence="5" id="KW-0413">Isomerase</keyword>
<evidence type="ECO:0000256" key="7">
    <source>
        <dbReference type="ARBA" id="ARBA00024063"/>
    </source>
</evidence>
<dbReference type="InterPro" id="IPR016161">
    <property type="entry name" value="Ald_DH/histidinol_DH"/>
</dbReference>
<dbReference type="GO" id="GO:0004029">
    <property type="term" value="F:aldehyde dehydrogenase (NAD+) activity"/>
    <property type="evidence" value="ECO:0007669"/>
    <property type="project" value="TreeGrafter"/>
</dbReference>
<organism evidence="13 14">
    <name type="scientific">Perkinsus olseni</name>
    <name type="common">Perkinsus atlanticus</name>
    <dbReference type="NCBI Taxonomy" id="32597"/>
    <lineage>
        <taxon>Eukaryota</taxon>
        <taxon>Sar</taxon>
        <taxon>Alveolata</taxon>
        <taxon>Perkinsozoa</taxon>
        <taxon>Perkinsea</taxon>
        <taxon>Perkinsida</taxon>
        <taxon>Perkinsidae</taxon>
        <taxon>Perkinsus</taxon>
    </lineage>
</organism>
<dbReference type="InterPro" id="IPR012394">
    <property type="entry name" value="Aldehyde_DH_NAD(P)"/>
</dbReference>
<evidence type="ECO:0000313" key="14">
    <source>
        <dbReference type="Proteomes" id="UP000572268"/>
    </source>
</evidence>
<dbReference type="SUPFAM" id="SSF51621">
    <property type="entry name" value="Phosphoenolpyruvate/pyruvate domain"/>
    <property type="match status" value="1"/>
</dbReference>
<dbReference type="InterPro" id="IPR029510">
    <property type="entry name" value="Ald_DH_CS_GLU"/>
</dbReference>
<evidence type="ECO:0000256" key="4">
    <source>
        <dbReference type="ARBA" id="ARBA00023163"/>
    </source>
</evidence>
<sequence length="1131" mass="126276">MLSNIARRGFASVTATARLAALRQLIKTRAPNNGVIRAMEAHSGLSAMVVEQTKGRRADGSEAKFDCLWSSSLTSSTLKGMPDIETVDTTQRLQIVEDCLDVSSLPMIYDGDTGGEAEIFRFTVKKLERLGVSACVIEDKTGLKQNSLFGTERKQQLADVDEFCDKLAAGKDAQVTNDFMIFARVEALIAGFGQDEAMRRATAYLEKGGCDGIMIHSRQKDPQEIYDFLKVFRQQYPDKVKTPIILVPTSYNSVHESELAEHGANIIIHANQLIRAAYPAMQKVAAEILSAGRSQEVDGEIMPIKQEPLPMFIITVVSDTIVLPPDEFEPGKHISHVRRRIQEKYVDRVIPDVGLVVALYDIIRITDAYIHPADFHHQKGGAFCKVAFRLCVFRPMVGETIVGVVDRSTATGLYVKLGSWFKDVHIPYADLKDPCLYDEQTKLWIWQYKREDATDSFFYRPGAEICFSVKAIVFNQRQEAKTGLAQVVTEKDSKGPSAPLPPMQVLGSVAGDDTTPLLPGSEEFIPDTKPEEILPIYRSLTSAFRTDRTKSLEWRLEQLDALERMIRENGALFKQAMLEDMHVSPLDSDVMQVSLVLSDIELFKADLESWMKPETVSSNVLTFPGKSELLNEPLGVVVVYGAWNYNFLLTLQPVVGAIGAGNCVLIKPGDYAVRSTQAMMQLIPRYMDQDCIRVVSGGPELSDAILEHEWQKIFFTGSPNVGRIIYEKAAKFLTPCTLELGGKSPCIVDATADLTITARRLVWGALASAGQTCVRPDYVLVHESIGDRLVQTVKSTVKEFYGEDPKESPWFARVINQRNFDRVTGLFDGSEDLMVLGGPKTMDRDTCYVPPTIINFRTDKQRFAAAKVMQMEIFGPLIPVCYYKDFSECVDFIRSRPSPLASYLFSSDPTMKETFKHSIHSGSQAINGPQFFSRSRIYVRPPDDLPFGGTGASGFGSYHGKYSFECFSHKKAVLSRPTILDVPQRYPPYTPADGKFLRAALNAKLSLVWGRLSKLMTTGKIVAFVVLLLAPRYSGEQVLAEEEHREVRAAVDDYYENDKDDNYRRSMILCFGMATQKYRRCKEEYQAASTSISQARANTLEGCLLKHFKQAITLLLKTAEVNGKCVPIQRS</sequence>
<evidence type="ECO:0000259" key="12">
    <source>
        <dbReference type="Pfam" id="PF08292"/>
    </source>
</evidence>
<evidence type="ECO:0000256" key="3">
    <source>
        <dbReference type="ARBA" id="ARBA00023002"/>
    </source>
</evidence>
<protein>
    <recommendedName>
        <fullName evidence="7">phosphoenolpyruvate mutase</fullName>
        <ecNumber evidence="7">5.4.2.9</ecNumber>
    </recommendedName>
</protein>
<dbReference type="Pfam" id="PF03876">
    <property type="entry name" value="SHS2_Rpb7-N"/>
    <property type="match status" value="1"/>
</dbReference>
<evidence type="ECO:0000256" key="1">
    <source>
        <dbReference type="ARBA" id="ARBA00009986"/>
    </source>
</evidence>
<gene>
    <name evidence="13" type="ORF">FOL46_005782</name>
</gene>
<feature type="active site" evidence="8">
    <location>
        <position position="739"/>
    </location>
</feature>
<dbReference type="InterPro" id="IPR012698">
    <property type="entry name" value="PEnolPyrv_PMutase_core"/>
</dbReference>
<comment type="caution">
    <text evidence="13">The sequence shown here is derived from an EMBL/GenBank/DDBJ whole genome shotgun (WGS) entry which is preliminary data.</text>
</comment>
<feature type="domain" description="RNA polymerase III subunit Rpc25" evidence="12">
    <location>
        <begin position="399"/>
        <end position="511"/>
    </location>
</feature>
<dbReference type="GO" id="GO:0005737">
    <property type="term" value="C:cytoplasm"/>
    <property type="evidence" value="ECO:0007669"/>
    <property type="project" value="TreeGrafter"/>
</dbReference>
<dbReference type="EC" id="5.4.2.9" evidence="7"/>
<dbReference type="InterPro" id="IPR015590">
    <property type="entry name" value="Aldehyde_DH_dom"/>
</dbReference>
<dbReference type="InterPro" id="IPR015813">
    <property type="entry name" value="Pyrv/PenolPyrv_kinase-like_dom"/>
</dbReference>
<dbReference type="Proteomes" id="UP000572268">
    <property type="component" value="Unassembled WGS sequence"/>
</dbReference>
<evidence type="ECO:0000256" key="9">
    <source>
        <dbReference type="RuleBase" id="RU003345"/>
    </source>
</evidence>
<dbReference type="Gene3D" id="3.30.1490.120">
    <property type="entry name" value="RNA polymerase Rpb7-like, N-terminal domain"/>
    <property type="match status" value="1"/>
</dbReference>
<dbReference type="Pfam" id="PF13714">
    <property type="entry name" value="PEP_mutase"/>
    <property type="match status" value="1"/>
</dbReference>
<keyword evidence="2" id="KW-0240">DNA-directed RNA polymerase</keyword>
<evidence type="ECO:0000256" key="5">
    <source>
        <dbReference type="ARBA" id="ARBA00023235"/>
    </source>
</evidence>
<dbReference type="Pfam" id="PF00171">
    <property type="entry name" value="Aldedh"/>
    <property type="match status" value="1"/>
</dbReference>
<dbReference type="GO" id="GO:0006351">
    <property type="term" value="P:DNA-templated transcription"/>
    <property type="evidence" value="ECO:0007669"/>
    <property type="project" value="InterPro"/>
</dbReference>
<feature type="domain" description="RNA polymerase Rpb7-like N-terminal" evidence="11">
    <location>
        <begin position="318"/>
        <end position="373"/>
    </location>
</feature>
<dbReference type="CDD" id="cd07087">
    <property type="entry name" value="ALDH_F3-13-14_CALDH-like"/>
    <property type="match status" value="1"/>
</dbReference>
<dbReference type="InterPro" id="IPR016163">
    <property type="entry name" value="Ald_DH_C"/>
</dbReference>
<comment type="similarity">
    <text evidence="1 9">Belongs to the aldehyde dehydrogenase family.</text>
</comment>
<reference evidence="13 14" key="1">
    <citation type="submission" date="2020-04" db="EMBL/GenBank/DDBJ databases">
        <title>Perkinsus olseni comparative genomics.</title>
        <authorList>
            <person name="Bogema D.R."/>
        </authorList>
    </citation>
    <scope>NUCLEOTIDE SEQUENCE [LARGE SCALE GENOMIC DNA]</scope>
    <source>
        <strain evidence="13">ATCC PRA-31</strain>
    </source>
</reference>
<feature type="domain" description="Aldehyde dehydrogenase" evidence="10">
    <location>
        <begin position="526"/>
        <end position="973"/>
    </location>
</feature>
<keyword evidence="3 9" id="KW-0560">Oxidoreductase</keyword>
<dbReference type="GO" id="GO:0050188">
    <property type="term" value="F:phosphoenolpyruvate mutase activity"/>
    <property type="evidence" value="ECO:0007669"/>
    <property type="project" value="UniProtKB-EC"/>
</dbReference>
<dbReference type="SUPFAM" id="SSF53720">
    <property type="entry name" value="ALDH-like"/>
    <property type="match status" value="1"/>
</dbReference>
<dbReference type="PANTHER" id="PTHR43570:SF16">
    <property type="entry name" value="ALDEHYDE DEHYDROGENASE TYPE III, ISOFORM Q"/>
    <property type="match status" value="1"/>
</dbReference>
<dbReference type="Gene3D" id="3.40.309.10">
    <property type="entry name" value="Aldehyde Dehydrogenase, Chain A, domain 2"/>
    <property type="match status" value="1"/>
</dbReference>
<dbReference type="Gene3D" id="3.40.605.10">
    <property type="entry name" value="Aldehyde Dehydrogenase, Chain A, domain 1"/>
    <property type="match status" value="1"/>
</dbReference>
<dbReference type="InterPro" id="IPR013238">
    <property type="entry name" value="RNA_pol_III_Rbc25"/>
</dbReference>
<dbReference type="InterPro" id="IPR040442">
    <property type="entry name" value="Pyrv_kinase-like_dom_sf"/>
</dbReference>
<dbReference type="InterPro" id="IPR016162">
    <property type="entry name" value="Ald_DH_N"/>
</dbReference>
<dbReference type="GO" id="GO:0000428">
    <property type="term" value="C:DNA-directed RNA polymerase complex"/>
    <property type="evidence" value="ECO:0007669"/>
    <property type="project" value="UniProtKB-KW"/>
</dbReference>
<evidence type="ECO:0000256" key="6">
    <source>
        <dbReference type="ARBA" id="ARBA00023242"/>
    </source>
</evidence>
<dbReference type="InterPro" id="IPR039556">
    <property type="entry name" value="ICL/PEPM"/>
</dbReference>
<name>A0A7J6LQ11_PEROL</name>
<dbReference type="InterPro" id="IPR036898">
    <property type="entry name" value="RNA_pol_Rpb7-like_N_sf"/>
</dbReference>
<evidence type="ECO:0000259" key="11">
    <source>
        <dbReference type="Pfam" id="PF03876"/>
    </source>
</evidence>
<dbReference type="Pfam" id="PF08292">
    <property type="entry name" value="RNA_pol_Rbc25"/>
    <property type="match status" value="1"/>
</dbReference>
<proteinExistence type="inferred from homology"/>
<keyword evidence="6" id="KW-0539">Nucleus</keyword>
<keyword evidence="4" id="KW-0804">Transcription</keyword>
<dbReference type="FunFam" id="3.40.605.10:FF:000004">
    <property type="entry name" value="Aldehyde dehydrogenase"/>
    <property type="match status" value="1"/>
</dbReference>
<evidence type="ECO:0000256" key="8">
    <source>
        <dbReference type="PROSITE-ProRule" id="PRU10007"/>
    </source>
</evidence>
<dbReference type="Gene3D" id="2.40.50.140">
    <property type="entry name" value="Nucleic acid-binding proteins"/>
    <property type="match status" value="1"/>
</dbReference>
<evidence type="ECO:0000313" key="13">
    <source>
        <dbReference type="EMBL" id="KAF4661294.1"/>
    </source>
</evidence>
<evidence type="ECO:0000259" key="10">
    <source>
        <dbReference type="Pfam" id="PF00171"/>
    </source>
</evidence>